<protein>
    <submittedName>
        <fullName evidence="1">Uncharacterized protein</fullName>
    </submittedName>
</protein>
<dbReference type="Proteomes" id="UP000237673">
    <property type="component" value="Chromosome"/>
</dbReference>
<proteinExistence type="predicted"/>
<dbReference type="EMBL" id="CP026378">
    <property type="protein sequence ID" value="AUY24393.1"/>
    <property type="molecule type" value="Genomic_DNA"/>
</dbReference>
<dbReference type="GeneID" id="84630523"/>
<name>A0ABM6RYR4_9GAMM</name>
<sequence length="110" mass="12548">MKKRIVILLLIIVAGVFYWRSTLRVTPEDQAYYAAIFCNVATQQTDNYLGGMRTMIEGSNSDYALHRSRFNQIAAERAITAWQSLTATDKTRLASDTQECQQAIVERLKK</sequence>
<evidence type="ECO:0000313" key="1">
    <source>
        <dbReference type="EMBL" id="AUY24393.1"/>
    </source>
</evidence>
<accession>A0ABM6RYR4</accession>
<organism evidence="1 2">
    <name type="scientific">Mixta calida</name>
    <dbReference type="NCBI Taxonomy" id="665913"/>
    <lineage>
        <taxon>Bacteria</taxon>
        <taxon>Pseudomonadati</taxon>
        <taxon>Pseudomonadota</taxon>
        <taxon>Gammaproteobacteria</taxon>
        <taxon>Enterobacterales</taxon>
        <taxon>Erwiniaceae</taxon>
        <taxon>Mixta</taxon>
    </lineage>
</organism>
<evidence type="ECO:0000313" key="2">
    <source>
        <dbReference type="Proteomes" id="UP000237673"/>
    </source>
</evidence>
<reference evidence="1 2" key="1">
    <citation type="submission" date="2018-01" db="EMBL/GenBank/DDBJ databases">
        <title>Complete and assembled Genome of Pantoea calida DSM22759T.</title>
        <authorList>
            <person name="Stevens M.J.A."/>
            <person name="Zurfluh K."/>
            <person name="Stephan R."/>
        </authorList>
    </citation>
    <scope>NUCLEOTIDE SEQUENCE [LARGE SCALE GENOMIC DNA]</scope>
    <source>
        <strain evidence="1 2">DSM 22759</strain>
    </source>
</reference>
<dbReference type="RefSeq" id="WP_038627709.1">
    <property type="nucleotide sequence ID" value="NZ_CAXOMJ010000018.1"/>
</dbReference>
<gene>
    <name evidence="1" type="ORF">C2E16_05355</name>
</gene>
<keyword evidence="2" id="KW-1185">Reference proteome</keyword>